<dbReference type="GO" id="GO:0016779">
    <property type="term" value="F:nucleotidyltransferase activity"/>
    <property type="evidence" value="ECO:0007669"/>
    <property type="project" value="InterPro"/>
</dbReference>
<organism evidence="3">
    <name type="scientific">Caldiarchaeum subterraneum</name>
    <dbReference type="NCBI Taxonomy" id="311458"/>
    <lineage>
        <taxon>Archaea</taxon>
        <taxon>Nitrososphaerota</taxon>
        <taxon>Candidatus Caldarchaeales</taxon>
        <taxon>Candidatus Caldarchaeaceae</taxon>
        <taxon>Candidatus Caldarchaeum</taxon>
    </lineage>
</organism>
<name>A0A7C4HYR4_CALS0</name>
<dbReference type="Pfam" id="PF05168">
    <property type="entry name" value="HEPN"/>
    <property type="match status" value="1"/>
</dbReference>
<dbReference type="AlphaFoldDB" id="A0A7C4HYR4"/>
<protein>
    <submittedName>
        <fullName evidence="3">HEPN domain-containing protein</fullName>
    </submittedName>
</protein>
<dbReference type="InterPro" id="IPR043519">
    <property type="entry name" value="NT_sf"/>
</dbReference>
<proteinExistence type="predicted"/>
<gene>
    <name evidence="3" type="ORF">ENT82_05695</name>
    <name evidence="2" type="ORF">ENU43_07185</name>
</gene>
<feature type="domain" description="HEPN" evidence="1">
    <location>
        <begin position="10"/>
        <end position="139"/>
    </location>
</feature>
<dbReference type="Gene3D" id="3.30.460.10">
    <property type="entry name" value="Beta Polymerase, domain 2"/>
    <property type="match status" value="1"/>
</dbReference>
<dbReference type="SUPFAM" id="SSF81593">
    <property type="entry name" value="Nucleotidyltransferase substrate binding subunit/domain"/>
    <property type="match status" value="1"/>
</dbReference>
<reference evidence="3" key="1">
    <citation type="journal article" date="2020" name="mSystems">
        <title>Genome- and Community-Level Interaction Insights into Carbon Utilization and Element Cycling Functions of Hydrothermarchaeota in Hydrothermal Sediment.</title>
        <authorList>
            <person name="Zhou Z."/>
            <person name="Liu Y."/>
            <person name="Xu W."/>
            <person name="Pan J."/>
            <person name="Luo Z.H."/>
            <person name="Li M."/>
        </authorList>
    </citation>
    <scope>NUCLEOTIDE SEQUENCE [LARGE SCALE GENOMIC DNA]</scope>
    <source>
        <strain evidence="3">SpSt-613</strain>
        <strain evidence="2">SpSt-669</strain>
    </source>
</reference>
<dbReference type="PANTHER" id="PTHR37030">
    <property type="entry name" value="NUCLEOTIDYLTRANSFERASE"/>
    <property type="match status" value="1"/>
</dbReference>
<dbReference type="PROSITE" id="PS50910">
    <property type="entry name" value="HEPN"/>
    <property type="match status" value="1"/>
</dbReference>
<dbReference type="SUPFAM" id="SSF81301">
    <property type="entry name" value="Nucleotidyltransferase"/>
    <property type="match status" value="1"/>
</dbReference>
<evidence type="ECO:0000313" key="3">
    <source>
        <dbReference type="EMBL" id="HGN90603.1"/>
    </source>
</evidence>
<dbReference type="Pfam" id="PF01909">
    <property type="entry name" value="NTP_transf_2"/>
    <property type="match status" value="1"/>
</dbReference>
<evidence type="ECO:0000259" key="1">
    <source>
        <dbReference type="PROSITE" id="PS50910"/>
    </source>
</evidence>
<dbReference type="SMART" id="SM00748">
    <property type="entry name" value="HEPN"/>
    <property type="match status" value="1"/>
</dbReference>
<dbReference type="PANTHER" id="PTHR37030:SF3">
    <property type="entry name" value="POLYMERASE NUCLEOTIDYL TRANSFERASE DOMAIN-CONTAINING PROTEIN"/>
    <property type="match status" value="1"/>
</dbReference>
<comment type="caution">
    <text evidence="3">The sequence shown here is derived from an EMBL/GenBank/DDBJ whole genome shotgun (WGS) entry which is preliminary data.</text>
</comment>
<dbReference type="InterPro" id="IPR007842">
    <property type="entry name" value="HEPN_dom"/>
</dbReference>
<dbReference type="Gene3D" id="1.20.120.330">
    <property type="entry name" value="Nucleotidyltransferases domain 2"/>
    <property type="match status" value="1"/>
</dbReference>
<evidence type="ECO:0000313" key="2">
    <source>
        <dbReference type="EMBL" id="HGL41428.1"/>
    </source>
</evidence>
<sequence length="229" mass="27562">MSADDAELLKSRAEAFLRNARYLMDENEWDLAMFNLEQYCHLILKYKLLVNRGSYPRTHSLRALIRILGENNPELLAMVEDNAKLHYVARLEEAYIVSRYMPYKFEERRLGMFTVLWWRCLSRLWRRYEEKLLEHMRRFREVGAEVKHILREIDPDVREFVFGSVVRGRFTAASDIDILVVTDDLSKKYEMMVEVYRRVEAPVELHITTPEKYRSWYSRFIPVDELVEI</sequence>
<dbReference type="EMBL" id="DTCM01000086">
    <property type="protein sequence ID" value="HGL41428.1"/>
    <property type="molecule type" value="Genomic_DNA"/>
</dbReference>
<dbReference type="EMBL" id="DTAD01000063">
    <property type="protein sequence ID" value="HGN90603.1"/>
    <property type="molecule type" value="Genomic_DNA"/>
</dbReference>
<accession>A0A7C4HYR4</accession>
<dbReference type="CDD" id="cd05403">
    <property type="entry name" value="NT_KNTase_like"/>
    <property type="match status" value="1"/>
</dbReference>
<dbReference type="InterPro" id="IPR002934">
    <property type="entry name" value="Polymerase_NTP_transf_dom"/>
</dbReference>